<keyword evidence="2" id="KW-0732">Signal</keyword>
<keyword evidence="6" id="KW-0326">Glycosidase</keyword>
<sequence>MTALDRTPTSEQVQRAWQDPTLPVSDRVDALLAEMTLEEKVAQLGSRWIGNDMQVDDGDGGSGADPHADGGPAADSGEAVATAGTVDAGHAAAAADGADAADATDAATLNVAPMQDVFAASGTIPIEEAARFGLGHLTRVFGSGPVTPAEGAAEVVRLQRAVIERSRLGIPALVHEECLTGFTTYGATVYPAAIAWGATFDAGLVERMAAAIGRDMRAVGVHQGLSPLLDVVRDYRWGRVEETIGEDPHLVAMLGAAYVRGLESAGIIATLKHFAGYSASRAARNHGPVPMGRRELMDMILPPFEAAVALGGARSVMCSYSDVDGVPAGADPWLLTEVLRDEWGFTGTVVSDYWAVPFLATMHGIAADTDDAGVQALTAGVDVELPDTLGFGQHLVERVRRGEVPESLVDRAARRLLTQKVQLGLLDEDWTPEGSVAAADATDLDSPSNRALALEMAERSIVLLDAGTALPLLGQGRPELRRVAVVGPAAADPRTFMGCYAFPNHVLPRHPGLGLGIAAPTVLDALRAELPDAEIVHERGCDVQSADRSGFAAATAAARDADLCVAVVGDLAGLFGHGTSGEGCDAEDLRLPGVQADLLADLAATGTPVVVVVVSGRPYALGDVHAGAAALVQAFMPGEEGAAAIAGVLSGRVQPGGKLPVRIPRRPGGQPGTYLQPPLGDDSHGISNVDPTPLFPFGYGTSYTTFEVDGLRVDGTEVPTDGEFSVSVRVRNTGARAGDEVVQLYLRDVVAQVTRPVKQLTGFARVHLEPGASAEVRFHVHADRTAFTGRDLRRIVEPGDIQVLVGTSAADLPCRGTVRLTGPLRVVGHDRRLVTPVEVVPASGTAAGQQEGRDAGQS</sequence>
<keyword evidence="3 6" id="KW-0378">Hydrolase</keyword>
<evidence type="ECO:0000256" key="2">
    <source>
        <dbReference type="ARBA" id="ARBA00022729"/>
    </source>
</evidence>
<dbReference type="GO" id="GO:0009044">
    <property type="term" value="F:xylan 1,4-beta-xylosidase activity"/>
    <property type="evidence" value="ECO:0007669"/>
    <property type="project" value="InterPro"/>
</dbReference>
<dbReference type="PANTHER" id="PTHR42721">
    <property type="entry name" value="SUGAR HYDROLASE-RELATED"/>
    <property type="match status" value="1"/>
</dbReference>
<organism evidence="9 10">
    <name type="scientific">Planotetraspora phitsanulokensis</name>
    <dbReference type="NCBI Taxonomy" id="575192"/>
    <lineage>
        <taxon>Bacteria</taxon>
        <taxon>Bacillati</taxon>
        <taxon>Actinomycetota</taxon>
        <taxon>Actinomycetes</taxon>
        <taxon>Streptosporangiales</taxon>
        <taxon>Streptosporangiaceae</taxon>
        <taxon>Planotetraspora</taxon>
    </lineage>
</organism>
<dbReference type="Pfam" id="PF01915">
    <property type="entry name" value="Glyco_hydro_3_C"/>
    <property type="match status" value="1"/>
</dbReference>
<evidence type="ECO:0000259" key="8">
    <source>
        <dbReference type="SMART" id="SM01217"/>
    </source>
</evidence>
<name>A0A8J3TYV6_9ACTN</name>
<dbReference type="GO" id="GO:0008422">
    <property type="term" value="F:beta-glucosidase activity"/>
    <property type="evidence" value="ECO:0007669"/>
    <property type="project" value="UniProtKB-ARBA"/>
</dbReference>
<gene>
    <name evidence="9" type="ORF">Pph01_05910</name>
</gene>
<reference evidence="9 10" key="1">
    <citation type="submission" date="2021-01" db="EMBL/GenBank/DDBJ databases">
        <title>Whole genome shotgun sequence of Planotetraspora phitsanulokensis NBRC 104273.</title>
        <authorList>
            <person name="Komaki H."/>
            <person name="Tamura T."/>
        </authorList>
    </citation>
    <scope>NUCLEOTIDE SEQUENCE [LARGE SCALE GENOMIC DNA]</scope>
    <source>
        <strain evidence="9 10">NBRC 104273</strain>
    </source>
</reference>
<feature type="domain" description="Fibronectin type III-like" evidence="8">
    <location>
        <begin position="740"/>
        <end position="809"/>
    </location>
</feature>
<dbReference type="InterPro" id="IPR013783">
    <property type="entry name" value="Ig-like_fold"/>
</dbReference>
<comment type="function">
    <text evidence="4">Catalyzes the hydrolysis of a non-reducing terminal alpha-L-arabinopyranosidic linkage in ginsenoside Rb2 (alpha-L-arabinopyranosyl-(1-&gt;6)-alpha-D-glucopyranosyl) to release alpha-D-glucopyranosyl (Rd). It is not able to hydrolyze alpha-L-arabinofuranosyl-(1-&gt;6)-alpha-D-glucopyranosyl (Rc).</text>
</comment>
<dbReference type="RefSeq" id="WP_239116392.1">
    <property type="nucleotide sequence ID" value="NZ_BAABHI010000012.1"/>
</dbReference>
<dbReference type="FunFam" id="2.60.40.10:FF:000495">
    <property type="entry name" value="Periplasmic beta-glucosidase"/>
    <property type="match status" value="1"/>
</dbReference>
<proteinExistence type="inferred from homology"/>
<accession>A0A8J3TYV6</accession>
<protein>
    <recommendedName>
        <fullName evidence="5">Exo-alpha-(1-&gt;6)-L-arabinopyranosidase</fullName>
    </recommendedName>
</protein>
<dbReference type="Pfam" id="PF00933">
    <property type="entry name" value="Glyco_hydro_3"/>
    <property type="match status" value="1"/>
</dbReference>
<dbReference type="InterPro" id="IPR036881">
    <property type="entry name" value="Glyco_hydro_3_C_sf"/>
</dbReference>
<evidence type="ECO:0000256" key="1">
    <source>
        <dbReference type="ARBA" id="ARBA00005336"/>
    </source>
</evidence>
<dbReference type="Gene3D" id="3.40.50.1700">
    <property type="entry name" value="Glycoside hydrolase family 3 C-terminal domain"/>
    <property type="match status" value="1"/>
</dbReference>
<dbReference type="Gene3D" id="2.60.40.10">
    <property type="entry name" value="Immunoglobulins"/>
    <property type="match status" value="1"/>
</dbReference>
<dbReference type="PROSITE" id="PS00775">
    <property type="entry name" value="GLYCOSYL_HYDROL_F3"/>
    <property type="match status" value="1"/>
</dbReference>
<evidence type="ECO:0000256" key="3">
    <source>
        <dbReference type="ARBA" id="ARBA00022801"/>
    </source>
</evidence>
<dbReference type="Proteomes" id="UP000622547">
    <property type="component" value="Unassembled WGS sequence"/>
</dbReference>
<evidence type="ECO:0000256" key="6">
    <source>
        <dbReference type="RuleBase" id="RU361161"/>
    </source>
</evidence>
<comment type="similarity">
    <text evidence="1 6">Belongs to the glycosyl hydrolase 3 family.</text>
</comment>
<dbReference type="InterPro" id="IPR044993">
    <property type="entry name" value="BXL"/>
</dbReference>
<evidence type="ECO:0000256" key="5">
    <source>
        <dbReference type="ARBA" id="ARBA00074219"/>
    </source>
</evidence>
<evidence type="ECO:0000313" key="10">
    <source>
        <dbReference type="Proteomes" id="UP000622547"/>
    </source>
</evidence>
<keyword evidence="10" id="KW-1185">Reference proteome</keyword>
<dbReference type="InterPro" id="IPR001764">
    <property type="entry name" value="Glyco_hydro_3_N"/>
</dbReference>
<dbReference type="SMART" id="SM01217">
    <property type="entry name" value="Fn3_like"/>
    <property type="match status" value="1"/>
</dbReference>
<dbReference type="GO" id="GO:0031222">
    <property type="term" value="P:arabinan catabolic process"/>
    <property type="evidence" value="ECO:0007669"/>
    <property type="project" value="TreeGrafter"/>
</dbReference>
<dbReference type="InterPro" id="IPR017853">
    <property type="entry name" value="GH"/>
</dbReference>
<dbReference type="SUPFAM" id="SSF52279">
    <property type="entry name" value="Beta-D-glucan exohydrolase, C-terminal domain"/>
    <property type="match status" value="1"/>
</dbReference>
<evidence type="ECO:0000256" key="7">
    <source>
        <dbReference type="SAM" id="MobiDB-lite"/>
    </source>
</evidence>
<dbReference type="SUPFAM" id="SSF51445">
    <property type="entry name" value="(Trans)glycosidases"/>
    <property type="match status" value="1"/>
</dbReference>
<dbReference type="InterPro" id="IPR002772">
    <property type="entry name" value="Glyco_hydro_3_C"/>
</dbReference>
<dbReference type="AlphaFoldDB" id="A0A8J3TYV6"/>
<dbReference type="GO" id="GO:0045493">
    <property type="term" value="P:xylan catabolic process"/>
    <property type="evidence" value="ECO:0007669"/>
    <property type="project" value="InterPro"/>
</dbReference>
<evidence type="ECO:0000313" key="9">
    <source>
        <dbReference type="EMBL" id="GII35588.1"/>
    </source>
</evidence>
<feature type="region of interest" description="Disordered" evidence="7">
    <location>
        <begin position="48"/>
        <end position="79"/>
    </location>
</feature>
<dbReference type="InterPro" id="IPR026891">
    <property type="entry name" value="Fn3-like"/>
</dbReference>
<comment type="caution">
    <text evidence="9">The sequence shown here is derived from an EMBL/GenBank/DDBJ whole genome shotgun (WGS) entry which is preliminary data.</text>
</comment>
<dbReference type="Pfam" id="PF14310">
    <property type="entry name" value="Fn3-like"/>
    <property type="match status" value="1"/>
</dbReference>
<dbReference type="InterPro" id="IPR019800">
    <property type="entry name" value="Glyco_hydro_3_AS"/>
</dbReference>
<evidence type="ECO:0000256" key="4">
    <source>
        <dbReference type="ARBA" id="ARBA00058905"/>
    </source>
</evidence>
<dbReference type="PANTHER" id="PTHR42721:SF3">
    <property type="entry name" value="BETA-D-XYLOSIDASE 5-RELATED"/>
    <property type="match status" value="1"/>
</dbReference>
<dbReference type="GO" id="GO:0046556">
    <property type="term" value="F:alpha-L-arabinofuranosidase activity"/>
    <property type="evidence" value="ECO:0007669"/>
    <property type="project" value="TreeGrafter"/>
</dbReference>
<dbReference type="EMBL" id="BOOP01000003">
    <property type="protein sequence ID" value="GII35588.1"/>
    <property type="molecule type" value="Genomic_DNA"/>
</dbReference>
<dbReference type="PRINTS" id="PR00133">
    <property type="entry name" value="GLHYDRLASE3"/>
</dbReference>
<feature type="compositionally biased region" description="Low complexity" evidence="7">
    <location>
        <begin position="69"/>
        <end position="79"/>
    </location>
</feature>
<dbReference type="InterPro" id="IPR036962">
    <property type="entry name" value="Glyco_hydro_3_N_sf"/>
</dbReference>
<dbReference type="Gene3D" id="3.20.20.300">
    <property type="entry name" value="Glycoside hydrolase, family 3, N-terminal domain"/>
    <property type="match status" value="1"/>
</dbReference>